<dbReference type="PROSITE" id="PS00478">
    <property type="entry name" value="LIM_DOMAIN_1"/>
    <property type="match status" value="2"/>
</dbReference>
<keyword evidence="3" id="KW-0677">Repeat</keyword>
<evidence type="ECO:0000259" key="13">
    <source>
        <dbReference type="PROSITE" id="PS50023"/>
    </source>
</evidence>
<evidence type="ECO:0000256" key="6">
    <source>
        <dbReference type="ARBA" id="ARBA00023125"/>
    </source>
</evidence>
<feature type="DNA-binding region" description="Homeobox" evidence="9">
    <location>
        <begin position="255"/>
        <end position="314"/>
    </location>
</feature>
<dbReference type="PANTHER" id="PTHR24208">
    <property type="entry name" value="LIM/HOMEOBOX PROTEIN LHX"/>
    <property type="match status" value="1"/>
</dbReference>
<evidence type="ECO:0000256" key="3">
    <source>
        <dbReference type="ARBA" id="ARBA00022737"/>
    </source>
</evidence>
<dbReference type="Proteomes" id="UP000030758">
    <property type="component" value="Unassembled WGS sequence"/>
</dbReference>
<dbReference type="InterPro" id="IPR001356">
    <property type="entry name" value="HD"/>
</dbReference>
<dbReference type="AlphaFoldDB" id="A0A085N7W1"/>
<evidence type="ECO:0000256" key="8">
    <source>
        <dbReference type="ARBA" id="ARBA00023242"/>
    </source>
</evidence>
<evidence type="ECO:0000256" key="5">
    <source>
        <dbReference type="ARBA" id="ARBA00023038"/>
    </source>
</evidence>
<dbReference type="InterPro" id="IPR017970">
    <property type="entry name" value="Homeobox_CS"/>
</dbReference>
<feature type="domain" description="LIM zinc-binding" evidence="13">
    <location>
        <begin position="65"/>
        <end position="127"/>
    </location>
</feature>
<dbReference type="InterPro" id="IPR009057">
    <property type="entry name" value="Homeodomain-like_sf"/>
</dbReference>
<dbReference type="PROSITE" id="PS00027">
    <property type="entry name" value="HOMEOBOX_1"/>
    <property type="match status" value="1"/>
</dbReference>
<evidence type="ECO:0000256" key="7">
    <source>
        <dbReference type="ARBA" id="ARBA00023155"/>
    </source>
</evidence>
<feature type="domain" description="Homeobox" evidence="14">
    <location>
        <begin position="253"/>
        <end position="313"/>
    </location>
</feature>
<keyword evidence="6 9" id="KW-0238">DNA-binding</keyword>
<dbReference type="Pfam" id="PF00412">
    <property type="entry name" value="LIM"/>
    <property type="match status" value="2"/>
</dbReference>
<keyword evidence="17" id="KW-1185">Reference proteome</keyword>
<dbReference type="GO" id="GO:0046872">
    <property type="term" value="F:metal ion binding"/>
    <property type="evidence" value="ECO:0007669"/>
    <property type="project" value="UniProtKB-KW"/>
</dbReference>
<feature type="domain" description="LIM zinc-binding" evidence="13">
    <location>
        <begin position="5"/>
        <end position="64"/>
    </location>
</feature>
<dbReference type="GO" id="GO:0000977">
    <property type="term" value="F:RNA polymerase II transcription regulatory region sequence-specific DNA binding"/>
    <property type="evidence" value="ECO:0007669"/>
    <property type="project" value="TreeGrafter"/>
</dbReference>
<dbReference type="GO" id="GO:0000981">
    <property type="term" value="F:DNA-binding transcription factor activity, RNA polymerase II-specific"/>
    <property type="evidence" value="ECO:0007669"/>
    <property type="project" value="InterPro"/>
</dbReference>
<dbReference type="Gene3D" id="2.10.110.10">
    <property type="entry name" value="Cysteine Rich Protein"/>
    <property type="match status" value="2"/>
</dbReference>
<gene>
    <name evidence="15" type="ORF">M513_05941</name>
    <name evidence="16" type="ORF">M514_05941</name>
</gene>
<dbReference type="SMART" id="SM00389">
    <property type="entry name" value="HOX"/>
    <property type="match status" value="1"/>
</dbReference>
<dbReference type="InterPro" id="IPR050453">
    <property type="entry name" value="LIM_Homeobox_TF"/>
</dbReference>
<keyword evidence="2 10" id="KW-0479">Metal-binding</keyword>
<dbReference type="PROSITE" id="PS50071">
    <property type="entry name" value="HOMEOBOX_2"/>
    <property type="match status" value="1"/>
</dbReference>
<evidence type="ECO:0000256" key="12">
    <source>
        <dbReference type="SAM" id="MobiDB-lite"/>
    </source>
</evidence>
<sequence>MSMTTTCAGCDRPIYDRYLYRVLDKLWHGSCIVCEVCQARLDDRCFTRDGRIYCKSDFLKRYGIRCASCSQSFTRGDLIRHARDKTFHVDCFCCTVCRKRLNTGDQLYVINDTTFVCKGDYLNVNRNAGQSQVLKGSFETTDSGSEEEEEVGAIDDSMTSSKVKAPAVSQRDTQAPLGGSSLEEGGVVALVEESQVATSSPDSCCSPTQVTLTSKSGDDTVGRSGTETPSGMAAAGQNGTTDAGVSQSSSGGAKRRGPRTTIKAKQLETLKAAFAATPKPTRHIREQLAQETGLNMRVIQVWFQNRRSKERRIKQLRFGAFRPGSRRARSSLLRNESSLNGSGFFPDPMSRMADPYYSGQLGYYCDSFPSGHAGGTTQTSAEMTLMTQPTGYIIHRGDESVSPMETHNNADVSYILDDSSAMRGQTSPDMATIGGEDVYRNQQHVFPAAIANHKAEHHHVMPALNW</sequence>
<protein>
    <submittedName>
        <fullName evidence="16">Uncharacterized protein</fullName>
    </submittedName>
</protein>
<dbReference type="EMBL" id="KL367536">
    <property type="protein sequence ID" value="KFD65557.1"/>
    <property type="molecule type" value="Genomic_DNA"/>
</dbReference>
<dbReference type="PROSITE" id="PS50023">
    <property type="entry name" value="LIM_DOMAIN_2"/>
    <property type="match status" value="2"/>
</dbReference>
<dbReference type="CDD" id="cd00086">
    <property type="entry name" value="homeodomain"/>
    <property type="match status" value="1"/>
</dbReference>
<dbReference type="EMBL" id="KL363219">
    <property type="protein sequence ID" value="KFD53231.1"/>
    <property type="molecule type" value="Genomic_DNA"/>
</dbReference>
<evidence type="ECO:0000313" key="17">
    <source>
        <dbReference type="Proteomes" id="UP000030764"/>
    </source>
</evidence>
<dbReference type="PANTHER" id="PTHR24208:SF105">
    <property type="entry name" value="DLIM1"/>
    <property type="match status" value="1"/>
</dbReference>
<dbReference type="Gene3D" id="1.10.10.60">
    <property type="entry name" value="Homeodomain-like"/>
    <property type="match status" value="1"/>
</dbReference>
<dbReference type="Proteomes" id="UP000030764">
    <property type="component" value="Unassembled WGS sequence"/>
</dbReference>
<dbReference type="Pfam" id="PF00046">
    <property type="entry name" value="Homeodomain"/>
    <property type="match status" value="1"/>
</dbReference>
<proteinExistence type="predicted"/>
<evidence type="ECO:0000256" key="10">
    <source>
        <dbReference type="PROSITE-ProRule" id="PRU00125"/>
    </source>
</evidence>
<keyword evidence="5 10" id="KW-0440">LIM domain</keyword>
<accession>A0A085N7W1</accession>
<feature type="compositionally biased region" description="Acidic residues" evidence="12">
    <location>
        <begin position="144"/>
        <end position="153"/>
    </location>
</feature>
<evidence type="ECO:0000256" key="2">
    <source>
        <dbReference type="ARBA" id="ARBA00022723"/>
    </source>
</evidence>
<dbReference type="GO" id="GO:0005634">
    <property type="term" value="C:nucleus"/>
    <property type="evidence" value="ECO:0007669"/>
    <property type="project" value="UniProtKB-SubCell"/>
</dbReference>
<dbReference type="InterPro" id="IPR001781">
    <property type="entry name" value="Znf_LIM"/>
</dbReference>
<evidence type="ECO:0000256" key="9">
    <source>
        <dbReference type="PROSITE-ProRule" id="PRU00108"/>
    </source>
</evidence>
<dbReference type="CDD" id="cd09371">
    <property type="entry name" value="LIM1_Lmx1b"/>
    <property type="match status" value="1"/>
</dbReference>
<dbReference type="FunFam" id="1.10.10.60:FF:000075">
    <property type="entry name" value="LIM/homeobox protein Lhx1"/>
    <property type="match status" value="1"/>
</dbReference>
<dbReference type="FunFam" id="2.10.110.10:FF:000006">
    <property type="entry name" value="LIM homeobox transcription factor 1-beta"/>
    <property type="match status" value="1"/>
</dbReference>
<dbReference type="GO" id="GO:0030182">
    <property type="term" value="P:neuron differentiation"/>
    <property type="evidence" value="ECO:0007669"/>
    <property type="project" value="TreeGrafter"/>
</dbReference>
<dbReference type="SUPFAM" id="SSF46689">
    <property type="entry name" value="Homeodomain-like"/>
    <property type="match status" value="1"/>
</dbReference>
<evidence type="ECO:0000313" key="16">
    <source>
        <dbReference type="EMBL" id="KFD65557.1"/>
    </source>
</evidence>
<evidence type="ECO:0000256" key="11">
    <source>
        <dbReference type="RuleBase" id="RU000682"/>
    </source>
</evidence>
<keyword evidence="4 10" id="KW-0862">Zinc</keyword>
<evidence type="ECO:0000256" key="1">
    <source>
        <dbReference type="ARBA" id="ARBA00004123"/>
    </source>
</evidence>
<feature type="region of interest" description="Disordered" evidence="12">
    <location>
        <begin position="193"/>
        <end position="259"/>
    </location>
</feature>
<dbReference type="SMART" id="SM00132">
    <property type="entry name" value="LIM"/>
    <property type="match status" value="2"/>
</dbReference>
<reference evidence="16 17" key="1">
    <citation type="journal article" date="2014" name="Nat. Genet.">
        <title>Genome and transcriptome of the porcine whipworm Trichuris suis.</title>
        <authorList>
            <person name="Jex A.R."/>
            <person name="Nejsum P."/>
            <person name="Schwarz E.M."/>
            <person name="Hu L."/>
            <person name="Young N.D."/>
            <person name="Hall R.S."/>
            <person name="Korhonen P.K."/>
            <person name="Liao S."/>
            <person name="Thamsborg S."/>
            <person name="Xia J."/>
            <person name="Xu P."/>
            <person name="Wang S."/>
            <person name="Scheerlinck J.P."/>
            <person name="Hofmann A."/>
            <person name="Sternberg P.W."/>
            <person name="Wang J."/>
            <person name="Gasser R.B."/>
        </authorList>
    </citation>
    <scope>NUCLEOTIDE SEQUENCE [LARGE SCALE GENOMIC DNA]</scope>
    <source>
        <strain evidence="16">DCEP-RM93F</strain>
        <strain evidence="15">DCEP-RM93M</strain>
    </source>
</reference>
<feature type="region of interest" description="Disordered" evidence="12">
    <location>
        <begin position="137"/>
        <end position="181"/>
    </location>
</feature>
<dbReference type="OrthoDB" id="10068367at2759"/>
<feature type="compositionally biased region" description="Polar residues" evidence="12">
    <location>
        <begin position="195"/>
        <end position="215"/>
    </location>
</feature>
<organism evidence="16">
    <name type="scientific">Trichuris suis</name>
    <name type="common">pig whipworm</name>
    <dbReference type="NCBI Taxonomy" id="68888"/>
    <lineage>
        <taxon>Eukaryota</taxon>
        <taxon>Metazoa</taxon>
        <taxon>Ecdysozoa</taxon>
        <taxon>Nematoda</taxon>
        <taxon>Enoplea</taxon>
        <taxon>Dorylaimia</taxon>
        <taxon>Trichinellida</taxon>
        <taxon>Trichuridae</taxon>
        <taxon>Trichuris</taxon>
    </lineage>
</organism>
<dbReference type="SUPFAM" id="SSF57716">
    <property type="entry name" value="Glucocorticoid receptor-like (DNA-binding domain)"/>
    <property type="match status" value="2"/>
</dbReference>
<name>A0A085N7W1_9BILA</name>
<keyword evidence="7 9" id="KW-0371">Homeobox</keyword>
<evidence type="ECO:0000259" key="14">
    <source>
        <dbReference type="PROSITE" id="PS50071"/>
    </source>
</evidence>
<comment type="subcellular location">
    <subcellularLocation>
        <location evidence="1 9 11">Nucleus</location>
    </subcellularLocation>
</comment>
<evidence type="ECO:0000313" key="15">
    <source>
        <dbReference type="EMBL" id="KFD53231.1"/>
    </source>
</evidence>
<feature type="compositionally biased region" description="Polar residues" evidence="12">
    <location>
        <begin position="237"/>
        <end position="251"/>
    </location>
</feature>
<evidence type="ECO:0000256" key="4">
    <source>
        <dbReference type="ARBA" id="ARBA00022833"/>
    </source>
</evidence>
<keyword evidence="8 9" id="KW-0539">Nucleus</keyword>